<dbReference type="Proteomes" id="UP000008181">
    <property type="component" value="Chromosome 2"/>
</dbReference>
<dbReference type="EMBL" id="CP003010">
    <property type="protein sequence ID" value="AEO66199.1"/>
    <property type="molecule type" value="Genomic_DNA"/>
</dbReference>
<evidence type="ECO:0000256" key="1">
    <source>
        <dbReference type="SAM" id="MobiDB-lite"/>
    </source>
</evidence>
<organism evidence="2 3">
    <name type="scientific">Thermothielavioides terrestris (strain ATCC 38088 / NRRL 8126)</name>
    <name type="common">Thielavia terrestris</name>
    <dbReference type="NCBI Taxonomy" id="578455"/>
    <lineage>
        <taxon>Eukaryota</taxon>
        <taxon>Fungi</taxon>
        <taxon>Dikarya</taxon>
        <taxon>Ascomycota</taxon>
        <taxon>Pezizomycotina</taxon>
        <taxon>Sordariomycetes</taxon>
        <taxon>Sordariomycetidae</taxon>
        <taxon>Sordariales</taxon>
        <taxon>Chaetomiaceae</taxon>
        <taxon>Thermothielavioides</taxon>
        <taxon>Thermothielavioides terrestris</taxon>
    </lineage>
</organism>
<feature type="compositionally biased region" description="Basic and acidic residues" evidence="1">
    <location>
        <begin position="89"/>
        <end position="104"/>
    </location>
</feature>
<feature type="region of interest" description="Disordered" evidence="1">
    <location>
        <begin position="85"/>
        <end position="120"/>
    </location>
</feature>
<dbReference type="AlphaFoldDB" id="G2QYA1"/>
<evidence type="ECO:0000313" key="3">
    <source>
        <dbReference type="Proteomes" id="UP000008181"/>
    </source>
</evidence>
<gene>
    <name evidence="2" type="ORF">THITE_2087667</name>
</gene>
<evidence type="ECO:0000313" key="2">
    <source>
        <dbReference type="EMBL" id="AEO66199.1"/>
    </source>
</evidence>
<dbReference type="GeneID" id="11520697"/>
<accession>G2QYA1</accession>
<keyword evidence="3" id="KW-1185">Reference proteome</keyword>
<dbReference type="KEGG" id="ttt:THITE_2087667"/>
<dbReference type="HOGENOM" id="CLU_2051287_0_0_1"/>
<reference evidence="2 3" key="1">
    <citation type="journal article" date="2011" name="Nat. Biotechnol.">
        <title>Comparative genomic analysis of the thermophilic biomass-degrading fungi Myceliophthora thermophila and Thielavia terrestris.</title>
        <authorList>
            <person name="Berka R.M."/>
            <person name="Grigoriev I.V."/>
            <person name="Otillar R."/>
            <person name="Salamov A."/>
            <person name="Grimwood J."/>
            <person name="Reid I."/>
            <person name="Ishmael N."/>
            <person name="John T."/>
            <person name="Darmond C."/>
            <person name="Moisan M.-C."/>
            <person name="Henrissat B."/>
            <person name="Coutinho P.M."/>
            <person name="Lombard V."/>
            <person name="Natvig D.O."/>
            <person name="Lindquist E."/>
            <person name="Schmutz J."/>
            <person name="Lucas S."/>
            <person name="Harris P."/>
            <person name="Powlowski J."/>
            <person name="Bellemare A."/>
            <person name="Taylor D."/>
            <person name="Butler G."/>
            <person name="de Vries R.P."/>
            <person name="Allijn I.E."/>
            <person name="van den Brink J."/>
            <person name="Ushinsky S."/>
            <person name="Storms R."/>
            <person name="Powell A.J."/>
            <person name="Paulsen I.T."/>
            <person name="Elbourne L.D.H."/>
            <person name="Baker S.E."/>
            <person name="Magnuson J."/>
            <person name="LaBoissiere S."/>
            <person name="Clutterbuck A.J."/>
            <person name="Martinez D."/>
            <person name="Wogulis M."/>
            <person name="de Leon A.L."/>
            <person name="Rey M.W."/>
            <person name="Tsang A."/>
        </authorList>
    </citation>
    <scope>NUCLEOTIDE SEQUENCE [LARGE SCALE GENOMIC DNA]</scope>
    <source>
        <strain evidence="3">ATCC 38088 / NRRL 8126</strain>
    </source>
</reference>
<sequence length="120" mass="13235">MAVSDWFIGRPRGKALMPENVRLMKGGLSSSFKTGERVRVYLFCLLLLGRLVEDGSILLENCLGRFVNYGVVLLEKSQDRLSDCYQRGSGERGDGRFGRGEPRQGRGGSGGGKRGSRIYC</sequence>
<dbReference type="RefSeq" id="XP_003652535.1">
    <property type="nucleotide sequence ID" value="XM_003652487.1"/>
</dbReference>
<proteinExistence type="predicted"/>
<name>G2QYA1_THETT</name>
<protein>
    <submittedName>
        <fullName evidence="2">Uncharacterized protein</fullName>
    </submittedName>
</protein>